<keyword evidence="3" id="KW-1185">Reference proteome</keyword>
<evidence type="ECO:0000259" key="1">
    <source>
        <dbReference type="PROSITE" id="PS50968"/>
    </source>
</evidence>
<feature type="domain" description="Lipoyl-binding" evidence="1">
    <location>
        <begin position="4"/>
        <end position="79"/>
    </location>
</feature>
<dbReference type="Pfam" id="PF00364">
    <property type="entry name" value="Biotin_lipoyl"/>
    <property type="match status" value="1"/>
</dbReference>
<evidence type="ECO:0000313" key="2">
    <source>
        <dbReference type="EMBL" id="GES18400.1"/>
    </source>
</evidence>
<dbReference type="InterPro" id="IPR000089">
    <property type="entry name" value="Biotin_lipoyl"/>
</dbReference>
<dbReference type="OrthoDB" id="9805770at2"/>
<dbReference type="EMBL" id="BLAF01000007">
    <property type="protein sequence ID" value="GES18400.1"/>
    <property type="molecule type" value="Genomic_DNA"/>
</dbReference>
<gene>
    <name evidence="2" type="ORF">Aple_012950</name>
</gene>
<name>A0A5M3XB95_9ACTN</name>
<protein>
    <recommendedName>
        <fullName evidence="1">Lipoyl-binding domain-containing protein</fullName>
    </recommendedName>
</protein>
<comment type="caution">
    <text evidence="2">The sequence shown here is derived from an EMBL/GenBank/DDBJ whole genome shotgun (WGS) entry which is preliminary data.</text>
</comment>
<evidence type="ECO:0000313" key="3">
    <source>
        <dbReference type="Proteomes" id="UP000377595"/>
    </source>
</evidence>
<accession>A0A5M3XB95</accession>
<dbReference type="SUPFAM" id="SSF51230">
    <property type="entry name" value="Single hybrid motif"/>
    <property type="match status" value="1"/>
</dbReference>
<dbReference type="Gene3D" id="2.40.50.100">
    <property type="match status" value="1"/>
</dbReference>
<sequence>MSERIPVSIPKVSMAMTEAMFIEWLVEDGVIVTAGDHIYSVETEKVEVEVEAAASGVLRHGVAQPEEVYPVGTEIGFIDSQA</sequence>
<dbReference type="PROSITE" id="PS50968">
    <property type="entry name" value="BIOTINYL_LIPOYL"/>
    <property type="match status" value="1"/>
</dbReference>
<dbReference type="InterPro" id="IPR011053">
    <property type="entry name" value="Single_hybrid_motif"/>
</dbReference>
<organism evidence="2 3">
    <name type="scientific">Acrocarpospora pleiomorpha</name>
    <dbReference type="NCBI Taxonomy" id="90975"/>
    <lineage>
        <taxon>Bacteria</taxon>
        <taxon>Bacillati</taxon>
        <taxon>Actinomycetota</taxon>
        <taxon>Actinomycetes</taxon>
        <taxon>Streptosporangiales</taxon>
        <taxon>Streptosporangiaceae</taxon>
        <taxon>Acrocarpospora</taxon>
    </lineage>
</organism>
<dbReference type="RefSeq" id="WP_155343540.1">
    <property type="nucleotide sequence ID" value="NZ_BAAAHM010000010.1"/>
</dbReference>
<reference evidence="2 3" key="1">
    <citation type="submission" date="2019-10" db="EMBL/GenBank/DDBJ databases">
        <title>Whole genome shotgun sequence of Acrocarpospora pleiomorpha NBRC 16267.</title>
        <authorList>
            <person name="Ichikawa N."/>
            <person name="Kimura A."/>
            <person name="Kitahashi Y."/>
            <person name="Komaki H."/>
            <person name="Oguchi A."/>
        </authorList>
    </citation>
    <scope>NUCLEOTIDE SEQUENCE [LARGE SCALE GENOMIC DNA]</scope>
    <source>
        <strain evidence="2 3">NBRC 16267</strain>
    </source>
</reference>
<proteinExistence type="predicted"/>
<dbReference type="Proteomes" id="UP000377595">
    <property type="component" value="Unassembled WGS sequence"/>
</dbReference>
<dbReference type="AlphaFoldDB" id="A0A5M3XB95"/>